<dbReference type="InterPro" id="IPR058592">
    <property type="entry name" value="Gtf3_C"/>
</dbReference>
<dbReference type="PIRSF" id="PIRSF007023">
    <property type="entry name" value="UDP-Galf_transf"/>
    <property type="match status" value="1"/>
</dbReference>
<reference evidence="4 5" key="1">
    <citation type="journal article" date="2003" name="Genome Res.">
        <title>Genome analysis of F. nucleatum sub spp vincentii and its comparison with the genome of F. nucleatum ATCC 25586.</title>
        <authorList>
            <person name="Kapatral V."/>
            <person name="Ivanova N."/>
            <person name="Anderson I."/>
            <person name="Reznik G."/>
            <person name="Bhattacharyya A."/>
            <person name="Gardner W.L."/>
            <person name="Mikhailova N."/>
            <person name="Lapidus A."/>
            <person name="Larsen N."/>
            <person name="D'Souza M."/>
            <person name="Walunas T."/>
            <person name="Haselkorn R."/>
            <person name="Overbeek R."/>
            <person name="Kyrpides N."/>
        </authorList>
    </citation>
    <scope>NUCLEOTIDE SEQUENCE [LARGE SCALE GENOMIC DNA]</scope>
    <source>
        <strain evidence="4 5">ATCC 49256</strain>
    </source>
</reference>
<dbReference type="Proteomes" id="UP000006454">
    <property type="component" value="Unassembled WGS sequence"/>
</dbReference>
<keyword evidence="1" id="KW-0808">Transferase</keyword>
<feature type="domain" description="Glucosyltransferase 3-like N-terminal" evidence="2">
    <location>
        <begin position="3"/>
        <end position="169"/>
    </location>
</feature>
<evidence type="ECO:0000313" key="4">
    <source>
        <dbReference type="EMBL" id="EAA24623.1"/>
    </source>
</evidence>
<organism evidence="4 5">
    <name type="scientific">Fusobacterium vincentii ATCC 49256</name>
    <dbReference type="NCBI Taxonomy" id="209882"/>
    <lineage>
        <taxon>Bacteria</taxon>
        <taxon>Fusobacteriati</taxon>
        <taxon>Fusobacteriota</taxon>
        <taxon>Fusobacteriia</taxon>
        <taxon>Fusobacteriales</taxon>
        <taxon>Fusobacteriaceae</taxon>
        <taxon>Fusobacterium</taxon>
    </lineage>
</organism>
<dbReference type="Pfam" id="PF26334">
    <property type="entry name" value="Gtf3_N"/>
    <property type="match status" value="1"/>
</dbReference>
<dbReference type="Gene3D" id="3.40.50.2000">
    <property type="entry name" value="Glycogen Phosphorylase B"/>
    <property type="match status" value="2"/>
</dbReference>
<evidence type="ECO:0000313" key="5">
    <source>
        <dbReference type="Proteomes" id="UP000006454"/>
    </source>
</evidence>
<evidence type="ECO:0000259" key="3">
    <source>
        <dbReference type="Pfam" id="PF26337"/>
    </source>
</evidence>
<comment type="caution">
    <text evidence="4">The sequence shown here is derived from an EMBL/GenBank/DDBJ whole genome shotgun (WGS) entry which is preliminary data.</text>
</comment>
<evidence type="ECO:0000259" key="2">
    <source>
        <dbReference type="Pfam" id="PF26334"/>
    </source>
</evidence>
<protein>
    <submittedName>
        <fullName evidence="4">Nucleotide sugar synthetase</fullName>
    </submittedName>
</protein>
<gene>
    <name evidence="4" type="ORF">FNV1759</name>
</gene>
<dbReference type="EMBL" id="AABF01000022">
    <property type="protein sequence ID" value="EAA24623.1"/>
    <property type="molecule type" value="Genomic_DNA"/>
</dbReference>
<accession>Q7P740</accession>
<dbReference type="AlphaFoldDB" id="Q7P740"/>
<name>Q7P740_FUSVC</name>
<dbReference type="InterPro" id="IPR058591">
    <property type="entry name" value="Gtf3_N"/>
</dbReference>
<dbReference type="Pfam" id="PF26337">
    <property type="entry name" value="Gtf3_C"/>
    <property type="match status" value="1"/>
</dbReference>
<proteinExistence type="predicted"/>
<feature type="domain" description="Glucosyltransferase 3-like C-terminal" evidence="3">
    <location>
        <begin position="193"/>
        <end position="356"/>
    </location>
</feature>
<evidence type="ECO:0000256" key="1">
    <source>
        <dbReference type="ARBA" id="ARBA00022679"/>
    </source>
</evidence>
<sequence length="357" mass="41454">MKYFIVEKLSKLEKTAWSKARNDVEEILISEGYQPLEIFSNLDDRSNMSTIKKIRAHFHMKKIWEKKLSVLKSGDSIFFQFPVVHNSIFLHNILKRLKLKGIKIVVLIHDMESIRLISEKSLSFLQKLRIKIEEFEFLKASSYLITPNKYMRKFLEDKNITIQMGELEIFDYLISEEVEEKILEKKVSSKNSIVIAGNLSKEKSAYVYLLPTNLNFELYGVNYIEDKDSQSENINYNGSYMADKLPAVLNGKFGLVWDGSSIETCKGGYGKYLMYNNPHKVSLYLVSEIPIIIWEKAALASFIIENKIGFTINSLNDINEKLKGLSDEEYKVMKQNTVIFSQRLSKGFYLKKIIRDI</sequence>